<name>A0A7D4TP99_9SPHI</name>
<keyword evidence="1" id="KW-0812">Transmembrane</keyword>
<keyword evidence="3" id="KW-1185">Reference proteome</keyword>
<accession>A0A7D4TP99</accession>
<feature type="transmembrane region" description="Helical" evidence="1">
    <location>
        <begin position="17"/>
        <end position="33"/>
    </location>
</feature>
<dbReference type="AlphaFoldDB" id="A0A7D4TP99"/>
<reference evidence="2 3" key="1">
    <citation type="submission" date="2020-05" db="EMBL/GenBank/DDBJ databases">
        <title>Mucilaginibacter mali sp. nov.</title>
        <authorList>
            <person name="Kim H.S."/>
            <person name="Lee K.C."/>
            <person name="Suh M.K."/>
            <person name="Kim J.-S."/>
            <person name="Han K.-I."/>
            <person name="Eom M.K."/>
            <person name="Shin Y.K."/>
            <person name="Lee J.-S."/>
        </authorList>
    </citation>
    <scope>NUCLEOTIDE SEQUENCE [LARGE SCALE GENOMIC DNA]</scope>
    <source>
        <strain evidence="2 3">G2-14</strain>
    </source>
</reference>
<dbReference type="RefSeq" id="WP_173416272.1">
    <property type="nucleotide sequence ID" value="NZ_CP054139.1"/>
</dbReference>
<keyword evidence="1" id="KW-0472">Membrane</keyword>
<evidence type="ECO:0008006" key="4">
    <source>
        <dbReference type="Google" id="ProtNLM"/>
    </source>
</evidence>
<evidence type="ECO:0000256" key="1">
    <source>
        <dbReference type="SAM" id="Phobius"/>
    </source>
</evidence>
<protein>
    <recommendedName>
        <fullName evidence="4">DoxX family protein</fullName>
    </recommendedName>
</protein>
<dbReference type="EMBL" id="CP054139">
    <property type="protein sequence ID" value="QKJ31613.1"/>
    <property type="molecule type" value="Genomic_DNA"/>
</dbReference>
<gene>
    <name evidence="2" type="ORF">HQ865_18195</name>
</gene>
<feature type="transmembrane region" description="Helical" evidence="1">
    <location>
        <begin position="84"/>
        <end position="104"/>
    </location>
</feature>
<organism evidence="2 3">
    <name type="scientific">Mucilaginibacter mali</name>
    <dbReference type="NCBI Taxonomy" id="2740462"/>
    <lineage>
        <taxon>Bacteria</taxon>
        <taxon>Pseudomonadati</taxon>
        <taxon>Bacteroidota</taxon>
        <taxon>Sphingobacteriia</taxon>
        <taxon>Sphingobacteriales</taxon>
        <taxon>Sphingobacteriaceae</taxon>
        <taxon>Mucilaginibacter</taxon>
    </lineage>
</organism>
<feature type="transmembrane region" description="Helical" evidence="1">
    <location>
        <begin position="173"/>
        <end position="191"/>
    </location>
</feature>
<evidence type="ECO:0000313" key="2">
    <source>
        <dbReference type="EMBL" id="QKJ31613.1"/>
    </source>
</evidence>
<feature type="transmembrane region" description="Helical" evidence="1">
    <location>
        <begin position="196"/>
        <end position="214"/>
    </location>
</feature>
<feature type="transmembrane region" description="Helical" evidence="1">
    <location>
        <begin position="116"/>
        <end position="136"/>
    </location>
</feature>
<feature type="transmembrane region" description="Helical" evidence="1">
    <location>
        <begin position="220"/>
        <end position="236"/>
    </location>
</feature>
<sequence>MTTNNTLAQPWSISQKILFRFAFLFFALFIFFFPNAGAPGLNQLYDLYIIPMHNLMVWMAAHVFHLTRPLTVFTNGSGDTTYDWLVLFMVAICSVIGAAIWTALSKGQMSYDRLYYWMIIVLRYYVGITMLAYGSVKVVQLQFPAPTPWRLIEPYGNSSPFTLAWTFMGYSRGYNYFTGIAEVSCGILLLFKRTSLFGAVIAFTVAANITAINFCFDVPVKIVASALLLMVTVILLKDMQRFIDFFFLNKTTGPANLTPRRFQKKWKNITLIVVKYVLIVYVTLSNVDNMISGYHNYGMGVKHPVLYGVFNTKSFVLNKDTIAPLTTDTTRWRLLQITSFGRAAVVMMNDSAKNYSYKADTAKKTITLGDMKDTTCKYVFNYTLSKDSVLRMDGIGPAGQLSAEFKRFNEQKSVLIKRGFHFVNEYPFAK</sequence>
<keyword evidence="1" id="KW-1133">Transmembrane helix</keyword>
<evidence type="ECO:0000313" key="3">
    <source>
        <dbReference type="Proteomes" id="UP000505355"/>
    </source>
</evidence>
<dbReference type="Proteomes" id="UP000505355">
    <property type="component" value="Chromosome"/>
</dbReference>
<proteinExistence type="predicted"/>
<dbReference type="KEGG" id="mmab:HQ865_18195"/>
<feature type="transmembrane region" description="Helical" evidence="1">
    <location>
        <begin position="266"/>
        <end position="284"/>
    </location>
</feature>